<sequence>MGCFEGNEIKVQIIYLICILLCILGIINAFSILIIGIIICIGTIGVAICGAAGARFKMDKLLFYFTLGLLLLMALCVVSIAWQAVKAKGFSWWMLSNFVLMIVYGTGIFVTYLLRGRTLFRSAGTAQNASFQKL</sequence>
<gene>
    <name evidence="2" type="ORF">CYY_005933</name>
</gene>
<keyword evidence="3" id="KW-1185">Reference proteome</keyword>
<reference evidence="2" key="1">
    <citation type="submission" date="2020-01" db="EMBL/GenBank/DDBJ databases">
        <title>Development of genomics and gene disruption for Polysphondylium violaceum indicates a role for the polyketide synthase stlB in stalk morphogenesis.</title>
        <authorList>
            <person name="Narita B."/>
            <person name="Kawabe Y."/>
            <person name="Kin K."/>
            <person name="Saito T."/>
            <person name="Gibbs R."/>
            <person name="Kuspa A."/>
            <person name="Muzny D."/>
            <person name="Queller D."/>
            <person name="Richards S."/>
            <person name="Strassman J."/>
            <person name="Sucgang R."/>
            <person name="Worley K."/>
            <person name="Schaap P."/>
        </authorList>
    </citation>
    <scope>NUCLEOTIDE SEQUENCE</scope>
    <source>
        <strain evidence="2">QSvi11</strain>
    </source>
</reference>
<proteinExistence type="predicted"/>
<evidence type="ECO:0000313" key="3">
    <source>
        <dbReference type="Proteomes" id="UP000695562"/>
    </source>
</evidence>
<evidence type="ECO:0000313" key="2">
    <source>
        <dbReference type="EMBL" id="KAF2072745.1"/>
    </source>
</evidence>
<dbReference type="EMBL" id="AJWJ01000251">
    <property type="protein sequence ID" value="KAF2072745.1"/>
    <property type="molecule type" value="Genomic_DNA"/>
</dbReference>
<organism evidence="2 3">
    <name type="scientific">Polysphondylium violaceum</name>
    <dbReference type="NCBI Taxonomy" id="133409"/>
    <lineage>
        <taxon>Eukaryota</taxon>
        <taxon>Amoebozoa</taxon>
        <taxon>Evosea</taxon>
        <taxon>Eumycetozoa</taxon>
        <taxon>Dictyostelia</taxon>
        <taxon>Dictyosteliales</taxon>
        <taxon>Dictyosteliaceae</taxon>
        <taxon>Polysphondylium</taxon>
    </lineage>
</organism>
<evidence type="ECO:0000256" key="1">
    <source>
        <dbReference type="SAM" id="Phobius"/>
    </source>
</evidence>
<keyword evidence="1" id="KW-0812">Transmembrane</keyword>
<keyword evidence="1" id="KW-0472">Membrane</keyword>
<name>A0A8J4PRT4_9MYCE</name>
<feature type="transmembrane region" description="Helical" evidence="1">
    <location>
        <begin position="90"/>
        <end position="114"/>
    </location>
</feature>
<feature type="transmembrane region" description="Helical" evidence="1">
    <location>
        <begin position="61"/>
        <end position="84"/>
    </location>
</feature>
<dbReference type="OrthoDB" id="15836at2759"/>
<feature type="transmembrane region" description="Helical" evidence="1">
    <location>
        <begin position="9"/>
        <end position="27"/>
    </location>
</feature>
<evidence type="ECO:0008006" key="4">
    <source>
        <dbReference type="Google" id="ProtNLM"/>
    </source>
</evidence>
<protein>
    <recommendedName>
        <fullName evidence="4">Transmembrane protein</fullName>
    </recommendedName>
</protein>
<dbReference type="AlphaFoldDB" id="A0A8J4PRT4"/>
<keyword evidence="1" id="KW-1133">Transmembrane helix</keyword>
<accession>A0A8J4PRT4</accession>
<comment type="caution">
    <text evidence="2">The sequence shown here is derived from an EMBL/GenBank/DDBJ whole genome shotgun (WGS) entry which is preliminary data.</text>
</comment>
<feature type="transmembrane region" description="Helical" evidence="1">
    <location>
        <begin position="33"/>
        <end position="54"/>
    </location>
</feature>
<dbReference type="Proteomes" id="UP000695562">
    <property type="component" value="Unassembled WGS sequence"/>
</dbReference>